<evidence type="ECO:0000256" key="2">
    <source>
        <dbReference type="ARBA" id="ARBA00022692"/>
    </source>
</evidence>
<dbReference type="HOGENOM" id="CLU_052841_2_0_1"/>
<name>A0A067TC57_GALM3</name>
<keyword evidence="4 7" id="KW-0472">Membrane</keyword>
<evidence type="ECO:0000256" key="3">
    <source>
        <dbReference type="ARBA" id="ARBA00022989"/>
    </source>
</evidence>
<dbReference type="Pfam" id="PF20684">
    <property type="entry name" value="Fung_rhodopsin"/>
    <property type="match status" value="1"/>
</dbReference>
<feature type="transmembrane region" description="Helical" evidence="7">
    <location>
        <begin position="12"/>
        <end position="33"/>
    </location>
</feature>
<evidence type="ECO:0000313" key="9">
    <source>
        <dbReference type="EMBL" id="KDR80810.1"/>
    </source>
</evidence>
<keyword evidence="2 7" id="KW-0812">Transmembrane</keyword>
<evidence type="ECO:0000256" key="6">
    <source>
        <dbReference type="SAM" id="MobiDB-lite"/>
    </source>
</evidence>
<keyword evidence="3 7" id="KW-1133">Transmembrane helix</keyword>
<feature type="transmembrane region" description="Helical" evidence="7">
    <location>
        <begin position="240"/>
        <end position="260"/>
    </location>
</feature>
<evidence type="ECO:0000256" key="4">
    <source>
        <dbReference type="ARBA" id="ARBA00023136"/>
    </source>
</evidence>
<dbReference type="PANTHER" id="PTHR33048:SF47">
    <property type="entry name" value="INTEGRAL MEMBRANE PROTEIN-RELATED"/>
    <property type="match status" value="1"/>
</dbReference>
<evidence type="ECO:0000256" key="7">
    <source>
        <dbReference type="SAM" id="Phobius"/>
    </source>
</evidence>
<evidence type="ECO:0000256" key="5">
    <source>
        <dbReference type="ARBA" id="ARBA00038359"/>
    </source>
</evidence>
<dbReference type="OrthoDB" id="3229610at2759"/>
<feature type="transmembrane region" description="Helical" evidence="7">
    <location>
        <begin position="160"/>
        <end position="184"/>
    </location>
</feature>
<sequence>MLVLSYRFTLALNVLVTVLLVVAISLTCFRLYYRKYIQRLWWDDCTAGLATLIDFGFIPLIWIPYAPPDSKLHSYGAVVASYWLLNILSFIGVWLTRISIVLAIARIFPPGDATRRFAIGLALLFAALTTAFTVQFSVICGRKDANKDLFSSIGCFWTDAMKIGVTTVNFFSDFCLVATPLYKLWHIRLPNNRRRLILAGFAASTLTTTATLGCAIVQFGPAKWDPARQDLRVIVRYFEAAISLTACNLLVVITYIYKILARRQEELTRLTRPETTETTRNTESTSHSNQVPSESALSTMILTQLSDSYIYTGNSNTHTFDSR</sequence>
<dbReference type="InterPro" id="IPR052337">
    <property type="entry name" value="SAT4-like"/>
</dbReference>
<dbReference type="STRING" id="685588.A0A067TC57"/>
<gene>
    <name evidence="9" type="ORF">GALMADRAFT_153236</name>
</gene>
<feature type="region of interest" description="Disordered" evidence="6">
    <location>
        <begin position="270"/>
        <end position="294"/>
    </location>
</feature>
<proteinExistence type="inferred from homology"/>
<feature type="transmembrane region" description="Helical" evidence="7">
    <location>
        <begin position="45"/>
        <end position="63"/>
    </location>
</feature>
<dbReference type="InterPro" id="IPR049326">
    <property type="entry name" value="Rhodopsin_dom_fungi"/>
</dbReference>
<organism evidence="9 10">
    <name type="scientific">Galerina marginata (strain CBS 339.88)</name>
    <dbReference type="NCBI Taxonomy" id="685588"/>
    <lineage>
        <taxon>Eukaryota</taxon>
        <taxon>Fungi</taxon>
        <taxon>Dikarya</taxon>
        <taxon>Basidiomycota</taxon>
        <taxon>Agaricomycotina</taxon>
        <taxon>Agaricomycetes</taxon>
        <taxon>Agaricomycetidae</taxon>
        <taxon>Agaricales</taxon>
        <taxon>Agaricineae</taxon>
        <taxon>Strophariaceae</taxon>
        <taxon>Galerina</taxon>
    </lineage>
</organism>
<reference evidence="10" key="1">
    <citation type="journal article" date="2014" name="Proc. Natl. Acad. Sci. U.S.A.">
        <title>Extensive sampling of basidiomycete genomes demonstrates inadequacy of the white-rot/brown-rot paradigm for wood decay fungi.</title>
        <authorList>
            <person name="Riley R."/>
            <person name="Salamov A.A."/>
            <person name="Brown D.W."/>
            <person name="Nagy L.G."/>
            <person name="Floudas D."/>
            <person name="Held B.W."/>
            <person name="Levasseur A."/>
            <person name="Lombard V."/>
            <person name="Morin E."/>
            <person name="Otillar R."/>
            <person name="Lindquist E.A."/>
            <person name="Sun H."/>
            <person name="LaButti K.M."/>
            <person name="Schmutz J."/>
            <person name="Jabbour D."/>
            <person name="Luo H."/>
            <person name="Baker S.E."/>
            <person name="Pisabarro A.G."/>
            <person name="Walton J.D."/>
            <person name="Blanchette R.A."/>
            <person name="Henrissat B."/>
            <person name="Martin F."/>
            <person name="Cullen D."/>
            <person name="Hibbett D.S."/>
            <person name="Grigoriev I.V."/>
        </authorList>
    </citation>
    <scope>NUCLEOTIDE SEQUENCE [LARGE SCALE GENOMIC DNA]</scope>
    <source>
        <strain evidence="10">CBS 339.88</strain>
    </source>
</reference>
<feature type="transmembrane region" description="Helical" evidence="7">
    <location>
        <begin position="117"/>
        <end position="140"/>
    </location>
</feature>
<dbReference type="Proteomes" id="UP000027222">
    <property type="component" value="Unassembled WGS sequence"/>
</dbReference>
<dbReference type="EMBL" id="KL142371">
    <property type="protein sequence ID" value="KDR80810.1"/>
    <property type="molecule type" value="Genomic_DNA"/>
</dbReference>
<dbReference type="AlphaFoldDB" id="A0A067TC57"/>
<comment type="subcellular location">
    <subcellularLocation>
        <location evidence="1">Membrane</location>
        <topology evidence="1">Multi-pass membrane protein</topology>
    </subcellularLocation>
</comment>
<protein>
    <recommendedName>
        <fullName evidence="8">Rhodopsin domain-containing protein</fullName>
    </recommendedName>
</protein>
<evidence type="ECO:0000259" key="8">
    <source>
        <dbReference type="Pfam" id="PF20684"/>
    </source>
</evidence>
<feature type="transmembrane region" description="Helical" evidence="7">
    <location>
        <begin position="83"/>
        <end position="105"/>
    </location>
</feature>
<evidence type="ECO:0000313" key="10">
    <source>
        <dbReference type="Proteomes" id="UP000027222"/>
    </source>
</evidence>
<accession>A0A067TC57</accession>
<keyword evidence="10" id="KW-1185">Reference proteome</keyword>
<dbReference type="GO" id="GO:0016020">
    <property type="term" value="C:membrane"/>
    <property type="evidence" value="ECO:0007669"/>
    <property type="project" value="UniProtKB-SubCell"/>
</dbReference>
<feature type="domain" description="Rhodopsin" evidence="8">
    <location>
        <begin position="29"/>
        <end position="212"/>
    </location>
</feature>
<feature type="transmembrane region" description="Helical" evidence="7">
    <location>
        <begin position="196"/>
        <end position="220"/>
    </location>
</feature>
<dbReference type="PANTHER" id="PTHR33048">
    <property type="entry name" value="PTH11-LIKE INTEGRAL MEMBRANE PROTEIN (AFU_ORTHOLOGUE AFUA_5G11245)"/>
    <property type="match status" value="1"/>
</dbReference>
<comment type="similarity">
    <text evidence="5">Belongs to the SAT4 family.</text>
</comment>
<evidence type="ECO:0000256" key="1">
    <source>
        <dbReference type="ARBA" id="ARBA00004141"/>
    </source>
</evidence>